<protein>
    <submittedName>
        <fullName evidence="4">Uncharacterized protein</fullName>
    </submittedName>
</protein>
<dbReference type="InterPro" id="IPR027417">
    <property type="entry name" value="P-loop_NTPase"/>
</dbReference>
<organism evidence="4 5">
    <name type="scientific">Glonium stellatum</name>
    <dbReference type="NCBI Taxonomy" id="574774"/>
    <lineage>
        <taxon>Eukaryota</taxon>
        <taxon>Fungi</taxon>
        <taxon>Dikarya</taxon>
        <taxon>Ascomycota</taxon>
        <taxon>Pezizomycotina</taxon>
        <taxon>Dothideomycetes</taxon>
        <taxon>Pleosporomycetidae</taxon>
        <taxon>Gloniales</taxon>
        <taxon>Gloniaceae</taxon>
        <taxon>Glonium</taxon>
    </lineage>
</organism>
<evidence type="ECO:0000313" key="4">
    <source>
        <dbReference type="EMBL" id="OCL10812.1"/>
    </source>
</evidence>
<dbReference type="InterPro" id="IPR045063">
    <property type="entry name" value="Dynamin_N"/>
</dbReference>
<evidence type="ECO:0000259" key="2">
    <source>
        <dbReference type="Pfam" id="PF00350"/>
    </source>
</evidence>
<accession>A0A8E2F595</accession>
<keyword evidence="5" id="KW-1185">Reference proteome</keyword>
<evidence type="ECO:0000313" key="5">
    <source>
        <dbReference type="Proteomes" id="UP000250140"/>
    </source>
</evidence>
<dbReference type="Gene3D" id="3.40.50.300">
    <property type="entry name" value="P-loop containing nucleotide triphosphate hydrolases"/>
    <property type="match status" value="1"/>
</dbReference>
<feature type="region of interest" description="Disordered" evidence="1">
    <location>
        <begin position="1"/>
        <end position="112"/>
    </location>
</feature>
<gene>
    <name evidence="4" type="ORF">AOQ84DRAFT_374565</name>
</gene>
<dbReference type="SUPFAM" id="SSF52540">
    <property type="entry name" value="P-loop containing nucleoside triphosphate hydrolases"/>
    <property type="match status" value="1"/>
</dbReference>
<dbReference type="PANTHER" id="PTHR36681:SF3">
    <property type="entry name" value="NUCLEAR GTPASE, GERMINAL CENTER-ASSOCIATED, TANDEM DUPLICATE 3"/>
    <property type="match status" value="1"/>
</dbReference>
<feature type="domain" description="Dynamin N-terminal" evidence="2">
    <location>
        <begin position="173"/>
        <end position="402"/>
    </location>
</feature>
<proteinExistence type="predicted"/>
<dbReference type="OrthoDB" id="3598281at2759"/>
<feature type="compositionally biased region" description="Polar residues" evidence="1">
    <location>
        <begin position="63"/>
        <end position="73"/>
    </location>
</feature>
<evidence type="ECO:0000256" key="1">
    <source>
        <dbReference type="SAM" id="MobiDB-lite"/>
    </source>
</evidence>
<evidence type="ECO:0000259" key="3">
    <source>
        <dbReference type="Pfam" id="PF24564"/>
    </source>
</evidence>
<dbReference type="EMBL" id="KV749160">
    <property type="protein sequence ID" value="OCL10812.1"/>
    <property type="molecule type" value="Genomic_DNA"/>
</dbReference>
<dbReference type="AlphaFoldDB" id="A0A8E2F595"/>
<name>A0A8E2F595_9PEZI</name>
<dbReference type="Proteomes" id="UP000250140">
    <property type="component" value="Unassembled WGS sequence"/>
</dbReference>
<feature type="domain" description="DUF7605" evidence="3">
    <location>
        <begin position="665"/>
        <end position="824"/>
    </location>
</feature>
<reference evidence="4 5" key="1">
    <citation type="journal article" date="2016" name="Nat. Commun.">
        <title>Ectomycorrhizal ecology is imprinted in the genome of the dominant symbiotic fungus Cenococcum geophilum.</title>
        <authorList>
            <consortium name="DOE Joint Genome Institute"/>
            <person name="Peter M."/>
            <person name="Kohler A."/>
            <person name="Ohm R.A."/>
            <person name="Kuo A."/>
            <person name="Krutzmann J."/>
            <person name="Morin E."/>
            <person name="Arend M."/>
            <person name="Barry K.W."/>
            <person name="Binder M."/>
            <person name="Choi C."/>
            <person name="Clum A."/>
            <person name="Copeland A."/>
            <person name="Grisel N."/>
            <person name="Haridas S."/>
            <person name="Kipfer T."/>
            <person name="LaButti K."/>
            <person name="Lindquist E."/>
            <person name="Lipzen A."/>
            <person name="Maire R."/>
            <person name="Meier B."/>
            <person name="Mihaltcheva S."/>
            <person name="Molinier V."/>
            <person name="Murat C."/>
            <person name="Poggeler S."/>
            <person name="Quandt C.A."/>
            <person name="Sperisen C."/>
            <person name="Tritt A."/>
            <person name="Tisserant E."/>
            <person name="Crous P.W."/>
            <person name="Henrissat B."/>
            <person name="Nehls U."/>
            <person name="Egli S."/>
            <person name="Spatafora J.W."/>
            <person name="Grigoriev I.V."/>
            <person name="Martin F.M."/>
        </authorList>
    </citation>
    <scope>NUCLEOTIDE SEQUENCE [LARGE SCALE GENOMIC DNA]</scope>
    <source>
        <strain evidence="4 5">CBS 207.34</strain>
    </source>
</reference>
<dbReference type="Pfam" id="PF24564">
    <property type="entry name" value="DUF7605"/>
    <property type="match status" value="1"/>
</dbReference>
<dbReference type="InterPro" id="IPR056024">
    <property type="entry name" value="DUF7605"/>
</dbReference>
<dbReference type="Pfam" id="PF00350">
    <property type="entry name" value="Dynamin_N"/>
    <property type="match status" value="1"/>
</dbReference>
<sequence>MSPPGAPTPSASSNKSNRPSAERASRYSLHSQANPPNEGRNTRSPTIGGIANGMEDMNFGLETPQSASPSPQSRLHPEFSNLNRASPEATRRRRSPSPFTPPHDVAEEEPPQERFYERKFQESFSNAKQLMADLASVLASSFLHDKPDSTMRTLYQQASDPKSFPTSFYPHCKSSLINSLLDVKELARASNSGGACTCVVTEYHYHDETGFAIEPEYFTINEVKDQLTELLWSYRLHHSLRNDPSQEGIEQRKALEDKARRAHDTFRAAFRNHTMQDKFLFNERESVVLETFLTWAKESCAQLREGSDGVKNRAIITDAKQCSSQLMELMSELGSLNKPLLWPFIRKVKVYLKAHILSKGLILVDLPGLHDLNAARLKITKRYVLDCDEIFAVCYIGRATTDAGVKGVFELAKRAKLSNIRIICTKSDDVEAKECEKDWGHEAAKTIRTISAKIEIATQELEDIKEMIEYLTYDTSADEELDYKELVVRQSQVEKQLREDEFKLTSYLINTRNEKVKQSLQLTYQTEMTGSTPKVFCVSNTEYWKNRHKPKGNALPSLYLSGILDVRKECISIVAESQLRAATEYMKNTIPALLGSIELWVQSGSVQSGSVRASTERKQSIRDVLDKIKHELDGWEPPALRINVMIQSMERCFRTRTPDTMEKHELQWSQAAGKATLEWNGWHPPTFAAFCRNYGDWDTDAVGPHCWNYEVIEKMVTDMRAPWEEFCQDIKAQQGKRPKSAEDAFDRAIVFSNDSNNRDRSLETLTTNLEHRRDIPISSIEQLCLELEKGLSSLKTEAFSGIEASIIAGLMEPSYRDSIKEKGSCKTSLAISRCQALTYYKQAMEVIKDVGISY</sequence>
<dbReference type="PANTHER" id="PTHR36681">
    <property type="entry name" value="NUCLEAR GTPASE, GERMINAL CENTER-ASSOCIATED, TANDEM DUPLICATE 3"/>
    <property type="match status" value="1"/>
</dbReference>